<name>A0A1Y1VE72_9FUNG</name>
<evidence type="ECO:0000313" key="1">
    <source>
        <dbReference type="EMBL" id="ORX54165.1"/>
    </source>
</evidence>
<dbReference type="EMBL" id="MCFH01000011">
    <property type="protein sequence ID" value="ORX54165.1"/>
    <property type="molecule type" value="Genomic_DNA"/>
</dbReference>
<protein>
    <submittedName>
        <fullName evidence="1">Uncharacterized protein</fullName>
    </submittedName>
</protein>
<gene>
    <name evidence="1" type="ORF">BCR36DRAFT_322437</name>
</gene>
<organism evidence="1 2">
    <name type="scientific">Piromyces finnis</name>
    <dbReference type="NCBI Taxonomy" id="1754191"/>
    <lineage>
        <taxon>Eukaryota</taxon>
        <taxon>Fungi</taxon>
        <taxon>Fungi incertae sedis</taxon>
        <taxon>Chytridiomycota</taxon>
        <taxon>Chytridiomycota incertae sedis</taxon>
        <taxon>Neocallimastigomycetes</taxon>
        <taxon>Neocallimastigales</taxon>
        <taxon>Neocallimastigaceae</taxon>
        <taxon>Piromyces</taxon>
    </lineage>
</organism>
<feature type="non-terminal residue" evidence="1">
    <location>
        <position position="392"/>
    </location>
</feature>
<evidence type="ECO:0000313" key="2">
    <source>
        <dbReference type="Proteomes" id="UP000193719"/>
    </source>
</evidence>
<proteinExistence type="predicted"/>
<accession>A0A1Y1VE72</accession>
<dbReference type="Proteomes" id="UP000193719">
    <property type="component" value="Unassembled WGS sequence"/>
</dbReference>
<comment type="caution">
    <text evidence="1">The sequence shown here is derived from an EMBL/GenBank/DDBJ whole genome shotgun (WGS) entry which is preliminary data.</text>
</comment>
<reference evidence="1 2" key="2">
    <citation type="submission" date="2016-08" db="EMBL/GenBank/DDBJ databases">
        <title>Pervasive Adenine N6-methylation of Active Genes in Fungi.</title>
        <authorList>
            <consortium name="DOE Joint Genome Institute"/>
            <person name="Mondo S.J."/>
            <person name="Dannebaum R.O."/>
            <person name="Kuo R.C."/>
            <person name="Labutti K."/>
            <person name="Haridas S."/>
            <person name="Kuo A."/>
            <person name="Salamov A."/>
            <person name="Ahrendt S.R."/>
            <person name="Lipzen A."/>
            <person name="Sullivan W."/>
            <person name="Andreopoulos W.B."/>
            <person name="Clum A."/>
            <person name="Lindquist E."/>
            <person name="Daum C."/>
            <person name="Ramamoorthy G.K."/>
            <person name="Gryganskyi A."/>
            <person name="Culley D."/>
            <person name="Magnuson J.K."/>
            <person name="James T.Y."/>
            <person name="O'Malley M.A."/>
            <person name="Stajich J.E."/>
            <person name="Spatafora J.W."/>
            <person name="Visel A."/>
            <person name="Grigoriev I.V."/>
        </authorList>
    </citation>
    <scope>NUCLEOTIDE SEQUENCE [LARGE SCALE GENOMIC DNA]</scope>
    <source>
        <strain evidence="2">finn</strain>
    </source>
</reference>
<reference evidence="1 2" key="1">
    <citation type="submission" date="2016-08" db="EMBL/GenBank/DDBJ databases">
        <title>Genomes of anaerobic fungi encode conserved fungal cellulosomes for biomass hydrolysis.</title>
        <authorList>
            <consortium name="DOE Joint Genome Institute"/>
            <person name="Haitjema C.H."/>
            <person name="Gilmore S.P."/>
            <person name="Henske J.K."/>
            <person name="Solomon K.V."/>
            <person name="De Groot R."/>
            <person name="Kuo A."/>
            <person name="Mondo S.J."/>
            <person name="Salamov A.A."/>
            <person name="Labutti K."/>
            <person name="Zhao Z."/>
            <person name="Chiniquy J."/>
            <person name="Barry K."/>
            <person name="Brewer H.M."/>
            <person name="Purvine S.O."/>
            <person name="Wright A.T."/>
            <person name="Boxma B."/>
            <person name="Van Alen T."/>
            <person name="Hackstein J.H."/>
            <person name="Baker S.E."/>
            <person name="Grigoriev I.V."/>
            <person name="O'Malley M.A."/>
        </authorList>
    </citation>
    <scope>NUCLEOTIDE SEQUENCE [LARGE SCALE GENOMIC DNA]</scope>
    <source>
        <strain evidence="2">finn</strain>
    </source>
</reference>
<keyword evidence="2" id="KW-1185">Reference proteome</keyword>
<dbReference type="AlphaFoldDB" id="A0A1Y1VE72"/>
<sequence length="392" mass="46389">MVKHFNFYIPEDKLYYIYSFPYDVDPNTDDRFKLDSTFRSQPYNGWFFGDVFQDTKNKVYNNILSDPEIFLTILSNVMNEESNSILEKILENSYFHDNLSRKINDLLLDNPNSLQTPYLNKRMEIKDNIYNNLIDIPVSQKKNMSKIFNRNNALTEIVRKKFLNNENHLKKLVYLIQFQMNLLLIVSSKDDKFLKILDNIPKLLYLDFFHNETYNSIINVSQKGLEDQYQHEHFKYTPLENHKPLLNSSVTTNSSIAMTVQTVPKFNFIHNYFNNLTVVATSDEMDKERSHFIDNIISTTFLNSETRVNHYINKSCGSNYTNYSSINFYLTFLEEIKNLPSGALIINIVDKEKLKFEYTLQIGTFPFLNNIIFWPSEGFRRLIYQSWLSNAF</sequence>
<dbReference type="OrthoDB" id="277175at2759"/>